<name>A0ABQ5KBM1_9EUKA</name>
<evidence type="ECO:0000313" key="3">
    <source>
        <dbReference type="Proteomes" id="UP001057375"/>
    </source>
</evidence>
<protein>
    <submittedName>
        <fullName evidence="2">Pyruvate:ferredoxin (Flavodoxin) oxidoreductase</fullName>
    </submittedName>
</protein>
<evidence type="ECO:0000313" key="2">
    <source>
        <dbReference type="EMBL" id="GKT29302.1"/>
    </source>
</evidence>
<dbReference type="PANTHER" id="PTHR32154:SF0">
    <property type="entry name" value="PYRUVATE-FLAVODOXIN OXIDOREDUCTASE-RELATED"/>
    <property type="match status" value="1"/>
</dbReference>
<feature type="domain" description="Thiamine pyrophosphate enzyme TPP-binding" evidence="1">
    <location>
        <begin position="1"/>
        <end position="111"/>
    </location>
</feature>
<reference evidence="2" key="1">
    <citation type="submission" date="2022-03" db="EMBL/GenBank/DDBJ databases">
        <title>Draft genome sequence of Aduncisulcus paluster, a free-living microaerophilic Fornicata.</title>
        <authorList>
            <person name="Yuyama I."/>
            <person name="Kume K."/>
            <person name="Tamura T."/>
            <person name="Inagaki Y."/>
            <person name="Hashimoto T."/>
        </authorList>
    </citation>
    <scope>NUCLEOTIDE SEQUENCE</scope>
    <source>
        <strain evidence="2">NY0171</strain>
    </source>
</reference>
<dbReference type="EMBL" id="BQXS01008275">
    <property type="protein sequence ID" value="GKT29302.1"/>
    <property type="molecule type" value="Genomic_DNA"/>
</dbReference>
<feature type="non-terminal residue" evidence="2">
    <location>
        <position position="122"/>
    </location>
</feature>
<dbReference type="InterPro" id="IPR029061">
    <property type="entry name" value="THDP-binding"/>
</dbReference>
<comment type="caution">
    <text evidence="2">The sequence shown here is derived from an EMBL/GenBank/DDBJ whole genome shotgun (WGS) entry which is preliminary data.</text>
</comment>
<dbReference type="InterPro" id="IPR011766">
    <property type="entry name" value="TPP_enzyme_TPP-bd"/>
</dbReference>
<keyword evidence="3" id="KW-1185">Reference proteome</keyword>
<feature type="non-terminal residue" evidence="2">
    <location>
        <position position="1"/>
    </location>
</feature>
<accession>A0ABQ5KBM1</accession>
<dbReference type="PANTHER" id="PTHR32154">
    <property type="entry name" value="PYRUVATE-FLAVODOXIN OXIDOREDUCTASE-RELATED"/>
    <property type="match status" value="1"/>
</dbReference>
<proteinExistence type="predicted"/>
<dbReference type="SUPFAM" id="SSF52518">
    <property type="entry name" value="Thiamin diphosphate-binding fold (THDP-binding)"/>
    <property type="match status" value="1"/>
</dbReference>
<dbReference type="InterPro" id="IPR050722">
    <property type="entry name" value="Pyruvate:ferred/Flavod_OxRd"/>
</dbReference>
<dbReference type="Pfam" id="PF02775">
    <property type="entry name" value="TPP_enzyme_C"/>
    <property type="match status" value="1"/>
</dbReference>
<sequence>VWIVGGDGWAYDIGYGGLDHVLASGENVNVLVFDTEVYSNTGGQASKATPSGAVAKFAASGMKIKKKDLGMIATTYGYVYVAQTAMGSNKNQLMKVMQEAEAYDGPSLIICYAPCIAHGIKT</sequence>
<dbReference type="Proteomes" id="UP001057375">
    <property type="component" value="Unassembled WGS sequence"/>
</dbReference>
<gene>
    <name evidence="2" type="ORF">ADUPG1_005228</name>
</gene>
<organism evidence="2 3">
    <name type="scientific">Aduncisulcus paluster</name>
    <dbReference type="NCBI Taxonomy" id="2918883"/>
    <lineage>
        <taxon>Eukaryota</taxon>
        <taxon>Metamonada</taxon>
        <taxon>Carpediemonas-like organisms</taxon>
        <taxon>Aduncisulcus</taxon>
    </lineage>
</organism>
<keyword evidence="2" id="KW-0670">Pyruvate</keyword>
<dbReference type="Gene3D" id="3.40.50.970">
    <property type="match status" value="1"/>
</dbReference>
<evidence type="ECO:0000259" key="1">
    <source>
        <dbReference type="Pfam" id="PF02775"/>
    </source>
</evidence>